<dbReference type="InterPro" id="IPR050750">
    <property type="entry name" value="C5-MTase"/>
</dbReference>
<sequence>MNKKSLKTNIKNVIPRALRVNVPEIATKVLKARRNNDRRVFTVSSNLLPLFGFHGEAQVVEEVIAPGKGFRVRLATADDVKRKKVYVREYKSRSANPLKRDAKRIEQQIETSSQKLIELAMGDAEHAHITFRNGEITFVPVSTAERQLLQDLDKDDQINTLVAMTGGVDCAVLDNSGFRVDAVVEYRPQEKRDNTDYTETTALNTLVNSKPKVLCNEDIYQLDASRLTELLAEADISSVTMLHASLECSDYSTLKTKKQKADSTASMDSTLDMFVPVLNLLDELKSPVLMIENVPGFLSSPINDVFTLQLRRRGYQIHQRVFDARDYGGNTSRKRLYLVATALDADFQFPQPSQHTDLNIWRDIIEPNLPEIMQHDLTDTKVMQDALRLDRARVITKEKPWAPTLTKAQGQATKDAVVVEHNGRYYKLPLSVQQQLNELPSNFDVDWLSVDKAEQLIGQSISCSLHHKIAQSVRDHIYRFHQKLKSPQSQLALAI</sequence>
<dbReference type="PANTHER" id="PTHR46098:SF1">
    <property type="entry name" value="TRNA (CYTOSINE(38)-C(5))-METHYLTRANSFERASE"/>
    <property type="match status" value="1"/>
</dbReference>
<evidence type="ECO:0000313" key="9">
    <source>
        <dbReference type="EMBL" id="MBJ7316808.1"/>
    </source>
</evidence>
<dbReference type="GO" id="GO:0009307">
    <property type="term" value="P:DNA restriction-modification system"/>
    <property type="evidence" value="ECO:0007669"/>
    <property type="project" value="UniProtKB-KW"/>
</dbReference>
<dbReference type="Proteomes" id="UP000655994">
    <property type="component" value="Unassembled WGS sequence"/>
</dbReference>
<evidence type="ECO:0000256" key="3">
    <source>
        <dbReference type="ARBA" id="ARBA00022679"/>
    </source>
</evidence>
<evidence type="ECO:0000256" key="7">
    <source>
        <dbReference type="PROSITE-ProRule" id="PRU01016"/>
    </source>
</evidence>
<feature type="active site" evidence="7">
    <location>
        <position position="248"/>
    </location>
</feature>
<dbReference type="RefSeq" id="WP_199493362.1">
    <property type="nucleotide sequence ID" value="NZ_JAEMOP010000009.1"/>
</dbReference>
<keyword evidence="5" id="KW-0680">Restriction system</keyword>
<dbReference type="InterPro" id="IPR001525">
    <property type="entry name" value="C5_MeTfrase"/>
</dbReference>
<keyword evidence="4 7" id="KW-0949">S-adenosyl-L-methionine</keyword>
<dbReference type="EMBL" id="JAEMOP010000009">
    <property type="protein sequence ID" value="MBJ7316808.1"/>
    <property type="molecule type" value="Genomic_DNA"/>
</dbReference>
<evidence type="ECO:0000256" key="6">
    <source>
        <dbReference type="ARBA" id="ARBA00047422"/>
    </source>
</evidence>
<comment type="similarity">
    <text evidence="7">Belongs to the class I-like SAM-binding methyltransferase superfamily. C5-methyltransferase family.</text>
</comment>
<keyword evidence="2 7" id="KW-0489">Methyltransferase</keyword>
<comment type="catalytic activity">
    <reaction evidence="6">
        <text>a 2'-deoxycytidine in DNA + S-adenosyl-L-methionine = a 5-methyl-2'-deoxycytidine in DNA + S-adenosyl-L-homocysteine + H(+)</text>
        <dbReference type="Rhea" id="RHEA:13681"/>
        <dbReference type="Rhea" id="RHEA-COMP:11369"/>
        <dbReference type="Rhea" id="RHEA-COMP:11370"/>
        <dbReference type="ChEBI" id="CHEBI:15378"/>
        <dbReference type="ChEBI" id="CHEBI:57856"/>
        <dbReference type="ChEBI" id="CHEBI:59789"/>
        <dbReference type="ChEBI" id="CHEBI:85452"/>
        <dbReference type="ChEBI" id="CHEBI:85454"/>
        <dbReference type="EC" id="2.1.1.37"/>
    </reaction>
</comment>
<reference evidence="9 11" key="1">
    <citation type="submission" date="2020-09" db="EMBL/GenBank/DDBJ databases">
        <title>Draft Genomes of Bacterial Isolates from North Pond Shallow Sediments.</title>
        <authorList>
            <person name="Kiel Reese B."/>
            <person name="Mullis M."/>
            <person name="Weisend R.E."/>
        </authorList>
    </citation>
    <scope>NUCLEOTIDE SEQUENCE</scope>
    <source>
        <strain evidence="9">KJE-2</strain>
        <strain evidence="8 11">KJE-3</strain>
    </source>
</reference>
<dbReference type="Gene3D" id="3.40.50.150">
    <property type="entry name" value="Vaccinia Virus protein VP39"/>
    <property type="match status" value="1"/>
</dbReference>
<dbReference type="PROSITE" id="PS51679">
    <property type="entry name" value="SAM_MT_C5"/>
    <property type="match status" value="1"/>
</dbReference>
<evidence type="ECO:0000256" key="1">
    <source>
        <dbReference type="ARBA" id="ARBA00011975"/>
    </source>
</evidence>
<comment type="caution">
    <text evidence="9">The sequence shown here is derived from an EMBL/GenBank/DDBJ whole genome shotgun (WGS) entry which is preliminary data.</text>
</comment>
<name>A0A8I1G6K3_9GAMM</name>
<dbReference type="Proteomes" id="UP000621390">
    <property type="component" value="Unassembled WGS sequence"/>
</dbReference>
<dbReference type="EC" id="2.1.1.37" evidence="1"/>
<organism evidence="9 10">
    <name type="scientific">Idiomarina abyssalis</name>
    <dbReference type="NCBI Taxonomy" id="86102"/>
    <lineage>
        <taxon>Bacteria</taxon>
        <taxon>Pseudomonadati</taxon>
        <taxon>Pseudomonadota</taxon>
        <taxon>Gammaproteobacteria</taxon>
        <taxon>Alteromonadales</taxon>
        <taxon>Idiomarinaceae</taxon>
        <taxon>Idiomarina</taxon>
    </lineage>
</organism>
<evidence type="ECO:0000256" key="4">
    <source>
        <dbReference type="ARBA" id="ARBA00022691"/>
    </source>
</evidence>
<evidence type="ECO:0000313" key="11">
    <source>
        <dbReference type="Proteomes" id="UP000655994"/>
    </source>
</evidence>
<keyword evidence="11" id="KW-1185">Reference proteome</keyword>
<dbReference type="SUPFAM" id="SSF53335">
    <property type="entry name" value="S-adenosyl-L-methionine-dependent methyltransferases"/>
    <property type="match status" value="1"/>
</dbReference>
<keyword evidence="3 7" id="KW-0808">Transferase</keyword>
<evidence type="ECO:0000256" key="2">
    <source>
        <dbReference type="ARBA" id="ARBA00022603"/>
    </source>
</evidence>
<proteinExistence type="inferred from homology"/>
<dbReference type="Pfam" id="PF00145">
    <property type="entry name" value="DNA_methylase"/>
    <property type="match status" value="1"/>
</dbReference>
<evidence type="ECO:0000256" key="5">
    <source>
        <dbReference type="ARBA" id="ARBA00022747"/>
    </source>
</evidence>
<dbReference type="EMBL" id="JAEMOS010000002">
    <property type="protein sequence ID" value="MBJ7265518.1"/>
    <property type="molecule type" value="Genomic_DNA"/>
</dbReference>
<evidence type="ECO:0000313" key="8">
    <source>
        <dbReference type="EMBL" id="MBJ7265518.1"/>
    </source>
</evidence>
<dbReference type="PANTHER" id="PTHR46098">
    <property type="entry name" value="TRNA (CYTOSINE(38)-C(5))-METHYLTRANSFERASE"/>
    <property type="match status" value="1"/>
</dbReference>
<accession>A0A8I1G6K3</accession>
<protein>
    <recommendedName>
        <fullName evidence="1">DNA (cytosine-5-)-methyltransferase</fullName>
        <ecNumber evidence="1">2.1.1.37</ecNumber>
    </recommendedName>
</protein>
<dbReference type="InterPro" id="IPR029063">
    <property type="entry name" value="SAM-dependent_MTases_sf"/>
</dbReference>
<dbReference type="AlphaFoldDB" id="A0A8I1G6K3"/>
<gene>
    <name evidence="8" type="ORF">JHC10_01035</name>
    <name evidence="9" type="ORF">JHC11_12505</name>
</gene>
<dbReference type="GO" id="GO:0003886">
    <property type="term" value="F:DNA (cytosine-5-)-methyltransferase activity"/>
    <property type="evidence" value="ECO:0007669"/>
    <property type="project" value="UniProtKB-EC"/>
</dbReference>
<evidence type="ECO:0000313" key="10">
    <source>
        <dbReference type="Proteomes" id="UP000621390"/>
    </source>
</evidence>
<dbReference type="GO" id="GO:0032259">
    <property type="term" value="P:methylation"/>
    <property type="evidence" value="ECO:0007669"/>
    <property type="project" value="UniProtKB-KW"/>
</dbReference>